<name>A0A951Q229_9NOST</name>
<comment type="caution">
    <text evidence="2">The sequence shown here is derived from an EMBL/GenBank/DDBJ whole genome shotgun (WGS) entry which is preliminary data.</text>
</comment>
<dbReference type="EMBL" id="JAHHHN010000016">
    <property type="protein sequence ID" value="MBW4563876.1"/>
    <property type="molecule type" value="Genomic_DNA"/>
</dbReference>
<sequence>MSLIRLYLDEDAESNKLLQALRVRGVDVVTVAEVGMISCSDEEQLNWALKNQRVIYSFNLRDFYRLHTILLEQKESHAGIILAQQGYSVGEQMRRLLKIIAAKSSEDMQNQVEFLSVWSEE</sequence>
<feature type="domain" description="DUF5615" evidence="1">
    <location>
        <begin position="5"/>
        <end position="114"/>
    </location>
</feature>
<dbReference type="Proteomes" id="UP000715781">
    <property type="component" value="Unassembled WGS sequence"/>
</dbReference>
<evidence type="ECO:0000313" key="3">
    <source>
        <dbReference type="Proteomes" id="UP000715781"/>
    </source>
</evidence>
<proteinExistence type="predicted"/>
<dbReference type="AlphaFoldDB" id="A0A951Q229"/>
<organism evidence="2 3">
    <name type="scientific">Mojavia pulchra JT2-VF2</name>
    <dbReference type="NCBI Taxonomy" id="287848"/>
    <lineage>
        <taxon>Bacteria</taxon>
        <taxon>Bacillati</taxon>
        <taxon>Cyanobacteriota</taxon>
        <taxon>Cyanophyceae</taxon>
        <taxon>Nostocales</taxon>
        <taxon>Nostocaceae</taxon>
    </lineage>
</organism>
<accession>A0A951Q229</accession>
<reference evidence="2" key="2">
    <citation type="journal article" date="2022" name="Microbiol. Resour. Announc.">
        <title>Metagenome Sequencing to Explore Phylogenomics of Terrestrial Cyanobacteria.</title>
        <authorList>
            <person name="Ward R.D."/>
            <person name="Stajich J.E."/>
            <person name="Johansen J.R."/>
            <person name="Huntemann M."/>
            <person name="Clum A."/>
            <person name="Foster B."/>
            <person name="Foster B."/>
            <person name="Roux S."/>
            <person name="Palaniappan K."/>
            <person name="Varghese N."/>
            <person name="Mukherjee S."/>
            <person name="Reddy T.B.K."/>
            <person name="Daum C."/>
            <person name="Copeland A."/>
            <person name="Chen I.A."/>
            <person name="Ivanova N.N."/>
            <person name="Kyrpides N.C."/>
            <person name="Shapiro N."/>
            <person name="Eloe-Fadrosh E.A."/>
            <person name="Pietrasiak N."/>
        </authorList>
    </citation>
    <scope>NUCLEOTIDE SEQUENCE</scope>
    <source>
        <strain evidence="2">JT2-VF2</strain>
    </source>
</reference>
<gene>
    <name evidence="2" type="ORF">KME32_22585</name>
</gene>
<dbReference type="Pfam" id="PF18480">
    <property type="entry name" value="DUF5615"/>
    <property type="match status" value="1"/>
</dbReference>
<evidence type="ECO:0000313" key="2">
    <source>
        <dbReference type="EMBL" id="MBW4563876.1"/>
    </source>
</evidence>
<dbReference type="InterPro" id="IPR041049">
    <property type="entry name" value="DUF5615"/>
</dbReference>
<protein>
    <submittedName>
        <fullName evidence="2">DUF5615 family PIN-like protein</fullName>
    </submittedName>
</protein>
<evidence type="ECO:0000259" key="1">
    <source>
        <dbReference type="Pfam" id="PF18480"/>
    </source>
</evidence>
<reference evidence="2" key="1">
    <citation type="submission" date="2021-05" db="EMBL/GenBank/DDBJ databases">
        <authorList>
            <person name="Pietrasiak N."/>
            <person name="Ward R."/>
            <person name="Stajich J.E."/>
            <person name="Kurbessoian T."/>
        </authorList>
    </citation>
    <scope>NUCLEOTIDE SEQUENCE</scope>
    <source>
        <strain evidence="2">JT2-VF2</strain>
    </source>
</reference>